<evidence type="ECO:0000313" key="10">
    <source>
        <dbReference type="Proteomes" id="UP000305888"/>
    </source>
</evidence>
<evidence type="ECO:0000313" key="9">
    <source>
        <dbReference type="EMBL" id="QDL93968.1"/>
    </source>
</evidence>
<keyword evidence="5" id="KW-0378">Hydrolase</keyword>
<evidence type="ECO:0000259" key="8">
    <source>
        <dbReference type="Pfam" id="PF07687"/>
    </source>
</evidence>
<feature type="domain" description="Peptidase M20 dimerisation" evidence="8">
    <location>
        <begin position="206"/>
        <end position="317"/>
    </location>
</feature>
<dbReference type="Pfam" id="PF07687">
    <property type="entry name" value="M20_dimer"/>
    <property type="match status" value="1"/>
</dbReference>
<dbReference type="InterPro" id="IPR011650">
    <property type="entry name" value="Peptidase_M20_dimer"/>
</dbReference>
<dbReference type="CDD" id="cd03895">
    <property type="entry name" value="M20_ArgE_DapE-like"/>
    <property type="match status" value="1"/>
</dbReference>
<sequence>MALDKTLRDTIADAVSAGFDDQIAFTSALVACASQRGEEHTVQDLIFRTLKARGYAMDRFDMDREALARHPGAGRWSDTHSEAPIVVGIHRPKEETGRSVILQGHVDVVPTGPEHMWTHPPYAATIEGDWMYGRGAGDMKSGFACLIGALDALRAAGYQPAGTCYVQSVVEEESTGNGALMTHLRGYKADAALIPEPTGESLIRANLGVLWFQVAVEGFPVHVQEMGDGANAIDAAMRVTAALRELEASWNARKAEHPLFAGFDHPLNLNIGKIAGGDWASSVPCWATIDYRISILPGWNVAECAKEIEDHITAFARADSYLANTLPKVTFNGFFAEGYVQPEGSEAEAVLARAHESAMGEPLTAHSSLAYLDARVYALFDGIPTLCYGAKSRASHGFDESVSLSSLKRTTLSIALFIAEWCGLEAV</sequence>
<evidence type="ECO:0000256" key="3">
    <source>
        <dbReference type="ARBA" id="ARBA00006247"/>
    </source>
</evidence>
<dbReference type="AlphaFoldDB" id="A0A5B8FJ88"/>
<organism evidence="9 10">
    <name type="scientific">Paroceanicella profunda</name>
    <dbReference type="NCBI Taxonomy" id="2579971"/>
    <lineage>
        <taxon>Bacteria</taxon>
        <taxon>Pseudomonadati</taxon>
        <taxon>Pseudomonadota</taxon>
        <taxon>Alphaproteobacteria</taxon>
        <taxon>Rhodobacterales</taxon>
        <taxon>Paracoccaceae</taxon>
        <taxon>Paroceanicella</taxon>
    </lineage>
</organism>
<dbReference type="InterPro" id="IPR050072">
    <property type="entry name" value="Peptidase_M20A"/>
</dbReference>
<dbReference type="InterPro" id="IPR033687">
    <property type="entry name" value="YodQ-like"/>
</dbReference>
<dbReference type="Proteomes" id="UP000305888">
    <property type="component" value="Plasmid pD4M1A"/>
</dbReference>
<reference evidence="9 10" key="1">
    <citation type="submission" date="2019-06" db="EMBL/GenBank/DDBJ databases">
        <title>Genome sequence of Rhodobacteraceae bacterium D4M1.</title>
        <authorList>
            <person name="Cao J."/>
        </authorList>
    </citation>
    <scope>NUCLEOTIDE SEQUENCE [LARGE SCALE GENOMIC DNA]</scope>
    <source>
        <strain evidence="9 10">D4M1</strain>
        <plasmid evidence="10">pd4m1a</plasmid>
    </source>
</reference>
<dbReference type="EMBL" id="CP040819">
    <property type="protein sequence ID" value="QDL93968.1"/>
    <property type="molecule type" value="Genomic_DNA"/>
</dbReference>
<keyword evidence="10" id="KW-1185">Reference proteome</keyword>
<accession>A0A5B8FJ88</accession>
<comment type="cofactor">
    <cofactor evidence="1">
        <name>Co(2+)</name>
        <dbReference type="ChEBI" id="CHEBI:48828"/>
    </cofactor>
</comment>
<dbReference type="OrthoDB" id="9809784at2"/>
<comment type="cofactor">
    <cofactor evidence="2">
        <name>Zn(2+)</name>
        <dbReference type="ChEBI" id="CHEBI:29105"/>
    </cofactor>
</comment>
<dbReference type="SUPFAM" id="SSF53187">
    <property type="entry name" value="Zn-dependent exopeptidases"/>
    <property type="match status" value="1"/>
</dbReference>
<dbReference type="PROSITE" id="PS51257">
    <property type="entry name" value="PROKAR_LIPOPROTEIN"/>
    <property type="match status" value="1"/>
</dbReference>
<dbReference type="Pfam" id="PF01546">
    <property type="entry name" value="Peptidase_M20"/>
    <property type="match status" value="1"/>
</dbReference>
<gene>
    <name evidence="9" type="ORF">FDP22_19025</name>
</gene>
<comment type="similarity">
    <text evidence="3">Belongs to the peptidase M20A family.</text>
</comment>
<dbReference type="InterPro" id="IPR036264">
    <property type="entry name" value="Bact_exopeptidase_dim_dom"/>
</dbReference>
<keyword evidence="6" id="KW-0862">Zinc</keyword>
<geneLocation type="plasmid" evidence="10">
    <name>pd4m1a</name>
</geneLocation>
<dbReference type="InterPro" id="IPR010182">
    <property type="entry name" value="ArgE/DapE"/>
</dbReference>
<evidence type="ECO:0000256" key="7">
    <source>
        <dbReference type="ARBA" id="ARBA00023285"/>
    </source>
</evidence>
<evidence type="ECO:0000256" key="1">
    <source>
        <dbReference type="ARBA" id="ARBA00001941"/>
    </source>
</evidence>
<evidence type="ECO:0000256" key="4">
    <source>
        <dbReference type="ARBA" id="ARBA00022723"/>
    </source>
</evidence>
<keyword evidence="4" id="KW-0479">Metal-binding</keyword>
<dbReference type="SUPFAM" id="SSF55031">
    <property type="entry name" value="Bacterial exopeptidase dimerisation domain"/>
    <property type="match status" value="1"/>
</dbReference>
<dbReference type="GO" id="GO:0016787">
    <property type="term" value="F:hydrolase activity"/>
    <property type="evidence" value="ECO:0007669"/>
    <property type="project" value="UniProtKB-KW"/>
</dbReference>
<dbReference type="NCBIfam" id="NF005306">
    <property type="entry name" value="PRK06837.1"/>
    <property type="match status" value="1"/>
</dbReference>
<dbReference type="NCBIfam" id="TIGR01910">
    <property type="entry name" value="DapE-ArgE"/>
    <property type="match status" value="1"/>
</dbReference>
<evidence type="ECO:0000256" key="2">
    <source>
        <dbReference type="ARBA" id="ARBA00001947"/>
    </source>
</evidence>
<proteinExistence type="inferred from homology"/>
<dbReference type="PANTHER" id="PTHR43808">
    <property type="entry name" value="ACETYLORNITHINE DEACETYLASE"/>
    <property type="match status" value="1"/>
</dbReference>
<dbReference type="KEGG" id="ppru:FDP22_19025"/>
<dbReference type="PANTHER" id="PTHR43808:SF25">
    <property type="entry name" value="PEPTIDASE M20 DIMERISATION DOMAIN-CONTAINING PROTEIN"/>
    <property type="match status" value="1"/>
</dbReference>
<dbReference type="RefSeq" id="WP_138573649.1">
    <property type="nucleotide sequence ID" value="NZ_CP040819.1"/>
</dbReference>
<dbReference type="InterPro" id="IPR002933">
    <property type="entry name" value="Peptidase_M20"/>
</dbReference>
<keyword evidence="7" id="KW-0170">Cobalt</keyword>
<dbReference type="Gene3D" id="3.30.70.360">
    <property type="match status" value="1"/>
</dbReference>
<protein>
    <submittedName>
        <fullName evidence="9">ArgE/DapE family deacylase</fullName>
    </submittedName>
</protein>
<evidence type="ECO:0000256" key="6">
    <source>
        <dbReference type="ARBA" id="ARBA00022833"/>
    </source>
</evidence>
<dbReference type="GO" id="GO:0046872">
    <property type="term" value="F:metal ion binding"/>
    <property type="evidence" value="ECO:0007669"/>
    <property type="project" value="UniProtKB-KW"/>
</dbReference>
<name>A0A5B8FJ88_9RHOB</name>
<dbReference type="Gene3D" id="3.40.630.10">
    <property type="entry name" value="Zn peptidases"/>
    <property type="match status" value="1"/>
</dbReference>
<keyword evidence="9" id="KW-0614">Plasmid</keyword>
<evidence type="ECO:0000256" key="5">
    <source>
        <dbReference type="ARBA" id="ARBA00022801"/>
    </source>
</evidence>